<feature type="chain" id="PRO_5043722732" description="CopY family transcriptional regulator" evidence="1">
    <location>
        <begin position="27"/>
        <end position="133"/>
    </location>
</feature>
<sequence length="133" mass="13829">MSASGLLLRVVLMLSLLLNGLNAAMAGPMALAMAEPSRTNTPGPPCHGDAPMPAALDHHAMAAADTDTGVQAPHDGDHCKIKDCLRSCAQQPSLTVQIAWIATPPPLSLAPILTAHPSRPMPPLDRITRPPIA</sequence>
<organism evidence="2 3">
    <name type="scientific">Stenotrophomonas rhizophila</name>
    <dbReference type="NCBI Taxonomy" id="216778"/>
    <lineage>
        <taxon>Bacteria</taxon>
        <taxon>Pseudomonadati</taxon>
        <taxon>Pseudomonadota</taxon>
        <taxon>Gammaproteobacteria</taxon>
        <taxon>Lysobacterales</taxon>
        <taxon>Lysobacteraceae</taxon>
        <taxon>Stenotrophomonas</taxon>
    </lineage>
</organism>
<reference evidence="2" key="1">
    <citation type="submission" date="2022-08" db="EMBL/GenBank/DDBJ databases">
        <title>Genomic analyses of the natural microbiome of Caenorhabditis elegans.</title>
        <authorList>
            <person name="Samuel B."/>
        </authorList>
    </citation>
    <scope>NUCLEOTIDE SEQUENCE</scope>
    <source>
        <strain evidence="2">BIGb0277</strain>
    </source>
</reference>
<evidence type="ECO:0000256" key="1">
    <source>
        <dbReference type="SAM" id="SignalP"/>
    </source>
</evidence>
<evidence type="ECO:0000313" key="2">
    <source>
        <dbReference type="EMBL" id="MCS4278648.1"/>
    </source>
</evidence>
<dbReference type="AlphaFoldDB" id="A0AAW5PDX9"/>
<comment type="caution">
    <text evidence="2">The sequence shown here is derived from an EMBL/GenBank/DDBJ whole genome shotgun (WGS) entry which is preliminary data.</text>
</comment>
<name>A0AAW5PDX9_9GAMM</name>
<dbReference type="NCBIfam" id="NF033807">
    <property type="entry name" value="CopL_fam"/>
    <property type="match status" value="1"/>
</dbReference>
<evidence type="ECO:0008006" key="4">
    <source>
        <dbReference type="Google" id="ProtNLM"/>
    </source>
</evidence>
<accession>A0AAW5PDX9</accession>
<dbReference type="EMBL" id="JANUEK010000001">
    <property type="protein sequence ID" value="MCS4278648.1"/>
    <property type="molecule type" value="Genomic_DNA"/>
</dbReference>
<dbReference type="RefSeq" id="WP_259259424.1">
    <property type="nucleotide sequence ID" value="NZ_JANUEK010000001.1"/>
</dbReference>
<evidence type="ECO:0000313" key="3">
    <source>
        <dbReference type="Proteomes" id="UP001320691"/>
    </source>
</evidence>
<proteinExistence type="predicted"/>
<gene>
    <name evidence="2" type="ORF">M2412_000609</name>
</gene>
<protein>
    <recommendedName>
        <fullName evidence="4">CopY family transcriptional regulator</fullName>
    </recommendedName>
</protein>
<dbReference type="Proteomes" id="UP001320691">
    <property type="component" value="Unassembled WGS sequence"/>
</dbReference>
<dbReference type="InterPro" id="IPR048034">
    <property type="entry name" value="CopL-like"/>
</dbReference>
<feature type="signal peptide" evidence="1">
    <location>
        <begin position="1"/>
        <end position="26"/>
    </location>
</feature>
<keyword evidence="1" id="KW-0732">Signal</keyword>